<dbReference type="InterPro" id="IPR043132">
    <property type="entry name" value="BCAT-like_C"/>
</dbReference>
<evidence type="ECO:0000313" key="19">
    <source>
        <dbReference type="Proteomes" id="UP000599578"/>
    </source>
</evidence>
<evidence type="ECO:0000256" key="9">
    <source>
        <dbReference type="ARBA" id="ARBA00022576"/>
    </source>
</evidence>
<evidence type="ECO:0000256" key="16">
    <source>
        <dbReference type="ARBA" id="ARBA00049229"/>
    </source>
</evidence>
<comment type="pathway">
    <text evidence="3">Amino-acid biosynthesis; L-isoleucine biosynthesis; L-isoleucine from 2-oxobutanoate: step 4/4.</text>
</comment>
<dbReference type="Proteomes" id="UP000599578">
    <property type="component" value="Unassembled WGS sequence"/>
</dbReference>
<dbReference type="RefSeq" id="WP_188858733.1">
    <property type="nucleotide sequence ID" value="NZ_BMLT01000002.1"/>
</dbReference>
<keyword evidence="9 18" id="KW-0032">Aminotransferase</keyword>
<proteinExistence type="inferred from homology"/>
<dbReference type="PIRSF" id="PIRSF006468">
    <property type="entry name" value="BCAT1"/>
    <property type="match status" value="1"/>
</dbReference>
<keyword evidence="13" id="KW-0100">Branched-chain amino acid biosynthesis</keyword>
<keyword evidence="12" id="KW-0663">Pyridoxal phosphate</keyword>
<dbReference type="InterPro" id="IPR001544">
    <property type="entry name" value="Aminotrans_IV"/>
</dbReference>
<keyword evidence="11" id="KW-0808">Transferase</keyword>
<dbReference type="GO" id="GO:0004084">
    <property type="term" value="F:branched-chain-amino-acid transaminase activity"/>
    <property type="evidence" value="ECO:0007669"/>
    <property type="project" value="UniProtKB-EC"/>
</dbReference>
<dbReference type="InterPro" id="IPR036038">
    <property type="entry name" value="Aminotransferase-like"/>
</dbReference>
<evidence type="ECO:0000256" key="6">
    <source>
        <dbReference type="ARBA" id="ARBA00009320"/>
    </source>
</evidence>
<dbReference type="SUPFAM" id="SSF56752">
    <property type="entry name" value="D-aminoacid aminotransferase-like PLP-dependent enzymes"/>
    <property type="match status" value="1"/>
</dbReference>
<dbReference type="InterPro" id="IPR033939">
    <property type="entry name" value="BCAT_family"/>
</dbReference>
<gene>
    <name evidence="18" type="ORF">GCM10011348_08810</name>
</gene>
<dbReference type="GO" id="GO:0009082">
    <property type="term" value="P:branched-chain amino acid biosynthetic process"/>
    <property type="evidence" value="ECO:0007669"/>
    <property type="project" value="UniProtKB-KW"/>
</dbReference>
<comment type="catalytic activity">
    <reaction evidence="15">
        <text>L-isoleucine + 2-oxoglutarate = (S)-3-methyl-2-oxopentanoate + L-glutamate</text>
        <dbReference type="Rhea" id="RHEA:24801"/>
        <dbReference type="ChEBI" id="CHEBI:16810"/>
        <dbReference type="ChEBI" id="CHEBI:29985"/>
        <dbReference type="ChEBI" id="CHEBI:35146"/>
        <dbReference type="ChEBI" id="CHEBI:58045"/>
        <dbReference type="EC" id="2.6.1.42"/>
    </reaction>
</comment>
<dbReference type="InterPro" id="IPR043131">
    <property type="entry name" value="BCAT-like_N"/>
</dbReference>
<dbReference type="CDD" id="cd01557">
    <property type="entry name" value="BCAT_beta_family"/>
    <property type="match status" value="1"/>
</dbReference>
<dbReference type="Pfam" id="PF01063">
    <property type="entry name" value="Aminotran_4"/>
    <property type="match status" value="1"/>
</dbReference>
<dbReference type="PANTHER" id="PTHR11825">
    <property type="entry name" value="SUBGROUP IIII AMINOTRANSFERASE"/>
    <property type="match status" value="1"/>
</dbReference>
<name>A0A917Z883_9GAMM</name>
<comment type="pathway">
    <text evidence="4">Amino-acid biosynthesis; L-valine biosynthesis; L-valine from pyruvate: step 4/4.</text>
</comment>
<comment type="similarity">
    <text evidence="6">Belongs to the class-IV pyridoxal-phosphate-dependent aminotransferase family.</text>
</comment>
<evidence type="ECO:0000256" key="15">
    <source>
        <dbReference type="ARBA" id="ARBA00048798"/>
    </source>
</evidence>
<evidence type="ECO:0000256" key="13">
    <source>
        <dbReference type="ARBA" id="ARBA00023304"/>
    </source>
</evidence>
<comment type="catalytic activity">
    <reaction evidence="14">
        <text>L-valine + 2-oxoglutarate = 3-methyl-2-oxobutanoate + L-glutamate</text>
        <dbReference type="Rhea" id="RHEA:24813"/>
        <dbReference type="ChEBI" id="CHEBI:11851"/>
        <dbReference type="ChEBI" id="CHEBI:16810"/>
        <dbReference type="ChEBI" id="CHEBI:29985"/>
        <dbReference type="ChEBI" id="CHEBI:57762"/>
        <dbReference type="EC" id="2.6.1.42"/>
    </reaction>
</comment>
<dbReference type="AlphaFoldDB" id="A0A917Z883"/>
<dbReference type="Gene3D" id="3.30.470.10">
    <property type="match status" value="1"/>
</dbReference>
<comment type="cofactor">
    <cofactor evidence="1">
        <name>pyridoxal 5'-phosphate</name>
        <dbReference type="ChEBI" id="CHEBI:597326"/>
    </cofactor>
</comment>
<evidence type="ECO:0000256" key="3">
    <source>
        <dbReference type="ARBA" id="ARBA00004824"/>
    </source>
</evidence>
<dbReference type="GO" id="GO:0008652">
    <property type="term" value="P:amino acid biosynthetic process"/>
    <property type="evidence" value="ECO:0007669"/>
    <property type="project" value="UniProtKB-KW"/>
</dbReference>
<evidence type="ECO:0000256" key="10">
    <source>
        <dbReference type="ARBA" id="ARBA00022605"/>
    </source>
</evidence>
<dbReference type="InterPro" id="IPR005786">
    <property type="entry name" value="B_amino_transII"/>
</dbReference>
<sequence length="331" mass="36086">MAAFGSVIMPEMAISWFDGSKWSETEIVPSDNLKLHPGAHVLHYSSTCFEGLKAFRHDDGSIKIFRMDRNIERLAQSTHLLALPEFDHESLARMIRDIVARFADDVPAPPGSLYIRPTHIGTEPVIGKAAVPSLTSCLYVLVSPVGDYFAGGDKALRLLIDDEGMRCPPHMGMVKSGGNYASALRPIMKARAEYQVDQVLFCPGGDVQETGAANFLLIDGNEIITKALDESFLHGITRDSLLTLARDRGMKVSERNISVDELLERIAKPGCEAALSGTAAVLTPVGTMIYKGQEYSVGDGTIGETTVKLRQALNDIQWGRSEDTHGWLTGL</sequence>
<evidence type="ECO:0000256" key="5">
    <source>
        <dbReference type="ARBA" id="ARBA00005072"/>
    </source>
</evidence>
<evidence type="ECO:0000256" key="8">
    <source>
        <dbReference type="ARBA" id="ARBA00018179"/>
    </source>
</evidence>
<dbReference type="PANTHER" id="PTHR11825:SF44">
    <property type="entry name" value="BRANCHED-CHAIN-AMINO-ACID AMINOTRANSFERASE"/>
    <property type="match status" value="1"/>
</dbReference>
<comment type="caution">
    <text evidence="18">The sequence shown here is derived from an EMBL/GenBank/DDBJ whole genome shotgun (WGS) entry which is preliminary data.</text>
</comment>
<evidence type="ECO:0000256" key="2">
    <source>
        <dbReference type="ARBA" id="ARBA00003109"/>
    </source>
</evidence>
<evidence type="ECO:0000256" key="14">
    <source>
        <dbReference type="ARBA" id="ARBA00048212"/>
    </source>
</evidence>
<evidence type="ECO:0000256" key="4">
    <source>
        <dbReference type="ARBA" id="ARBA00004931"/>
    </source>
</evidence>
<accession>A0A917Z883</accession>
<comment type="function">
    <text evidence="2">Acts on leucine, isoleucine and valine.</text>
</comment>
<feature type="modified residue" description="N6-(pyridoxal phosphate)lysine" evidence="17">
    <location>
        <position position="175"/>
    </location>
</feature>
<comment type="pathway">
    <text evidence="5">Amino-acid biosynthesis; L-leucine biosynthesis; L-leucine from 3-methyl-2-oxobutanoate: step 4/4.</text>
</comment>
<keyword evidence="19" id="KW-1185">Reference proteome</keyword>
<evidence type="ECO:0000313" key="18">
    <source>
        <dbReference type="EMBL" id="GGO77991.1"/>
    </source>
</evidence>
<organism evidence="18 19">
    <name type="scientific">Marinobacterium nitratireducens</name>
    <dbReference type="NCBI Taxonomy" id="518897"/>
    <lineage>
        <taxon>Bacteria</taxon>
        <taxon>Pseudomonadati</taxon>
        <taxon>Pseudomonadota</taxon>
        <taxon>Gammaproteobacteria</taxon>
        <taxon>Oceanospirillales</taxon>
        <taxon>Oceanospirillaceae</taxon>
        <taxon>Marinobacterium</taxon>
    </lineage>
</organism>
<protein>
    <recommendedName>
        <fullName evidence="8">Branched-chain-amino-acid aminotransferase</fullName>
        <ecNumber evidence="7">2.6.1.42</ecNumber>
    </recommendedName>
</protein>
<comment type="catalytic activity">
    <reaction evidence="16">
        <text>L-leucine + 2-oxoglutarate = 4-methyl-2-oxopentanoate + L-glutamate</text>
        <dbReference type="Rhea" id="RHEA:18321"/>
        <dbReference type="ChEBI" id="CHEBI:16810"/>
        <dbReference type="ChEBI" id="CHEBI:17865"/>
        <dbReference type="ChEBI" id="CHEBI:29985"/>
        <dbReference type="ChEBI" id="CHEBI:57427"/>
        <dbReference type="EC" id="2.6.1.42"/>
    </reaction>
</comment>
<reference evidence="18 19" key="1">
    <citation type="journal article" date="2014" name="Int. J. Syst. Evol. Microbiol.">
        <title>Complete genome sequence of Corynebacterium casei LMG S-19264T (=DSM 44701T), isolated from a smear-ripened cheese.</title>
        <authorList>
            <consortium name="US DOE Joint Genome Institute (JGI-PGF)"/>
            <person name="Walter F."/>
            <person name="Albersmeier A."/>
            <person name="Kalinowski J."/>
            <person name="Ruckert C."/>
        </authorList>
    </citation>
    <scope>NUCLEOTIDE SEQUENCE [LARGE SCALE GENOMIC DNA]</scope>
    <source>
        <strain evidence="18 19">CGMCC 1.7286</strain>
    </source>
</reference>
<evidence type="ECO:0000256" key="12">
    <source>
        <dbReference type="ARBA" id="ARBA00022898"/>
    </source>
</evidence>
<dbReference type="Gene3D" id="3.20.10.10">
    <property type="entry name" value="D-amino Acid Aminotransferase, subunit A, domain 2"/>
    <property type="match status" value="1"/>
</dbReference>
<dbReference type="NCBIfam" id="TIGR01123">
    <property type="entry name" value="ilvE_II"/>
    <property type="match status" value="1"/>
</dbReference>
<evidence type="ECO:0000256" key="1">
    <source>
        <dbReference type="ARBA" id="ARBA00001933"/>
    </source>
</evidence>
<dbReference type="NCBIfam" id="NF009897">
    <property type="entry name" value="PRK13357.1"/>
    <property type="match status" value="1"/>
</dbReference>
<dbReference type="EC" id="2.6.1.42" evidence="7"/>
<keyword evidence="10" id="KW-0028">Amino-acid biosynthesis</keyword>
<evidence type="ECO:0000256" key="7">
    <source>
        <dbReference type="ARBA" id="ARBA00013053"/>
    </source>
</evidence>
<evidence type="ECO:0000256" key="17">
    <source>
        <dbReference type="PIRSR" id="PIRSR006468-1"/>
    </source>
</evidence>
<dbReference type="EMBL" id="BMLT01000002">
    <property type="protein sequence ID" value="GGO77991.1"/>
    <property type="molecule type" value="Genomic_DNA"/>
</dbReference>
<evidence type="ECO:0000256" key="11">
    <source>
        <dbReference type="ARBA" id="ARBA00022679"/>
    </source>
</evidence>